<dbReference type="Proteomes" id="UP000032160">
    <property type="component" value="Chromosome I"/>
</dbReference>
<dbReference type="KEGG" id="pect:BN1012_Phect969"/>
<keyword evidence="1" id="KW-0732">Signal</keyword>
<dbReference type="RefSeq" id="WP_052535276.1">
    <property type="nucleotide sequence ID" value="NZ_HG966617.1"/>
</dbReference>
<dbReference type="OrthoDB" id="6199047at2"/>
<sequence length="173" mass="18637">MKHLLSGLAVAAMALTTTFGAATSASAESLAEAQPSQVYVGAGFFDISHSSEFASAAFDVGYIPDYNIVWEIRPLVGLMVNTDSAVYGHIGLSRTFFLTDNIVTRIQWGVGAYSQGNSIDLGQAFEFREQLEIGYQFDSGDMISAYVWHLSNADIADKNPGVNTAGIHYSFGF</sequence>
<dbReference type="InterPro" id="IPR018550">
    <property type="entry name" value="Lipid-A_deacylase-rel"/>
</dbReference>
<keyword evidence="3" id="KW-1185">Reference proteome</keyword>
<dbReference type="Pfam" id="PF09411">
    <property type="entry name" value="PagL"/>
    <property type="match status" value="1"/>
</dbReference>
<dbReference type="Gene3D" id="2.40.160.20">
    <property type="match status" value="1"/>
</dbReference>
<name>X5M7N0_9HYPH</name>
<feature type="signal peptide" evidence="1">
    <location>
        <begin position="1"/>
        <end position="21"/>
    </location>
</feature>
<dbReference type="HOGENOM" id="CLU_116714_0_0_5"/>
<protein>
    <recommendedName>
        <fullName evidence="4">Lipid A 3-O-deacylase (PagL)</fullName>
    </recommendedName>
</protein>
<feature type="chain" id="PRO_5004958773" description="Lipid A 3-O-deacylase (PagL)" evidence="1">
    <location>
        <begin position="22"/>
        <end position="173"/>
    </location>
</feature>
<organism evidence="2 3">
    <name type="scientific">Candidatus Phaeomarinibacter ectocarpi</name>
    <dbReference type="NCBI Taxonomy" id="1458461"/>
    <lineage>
        <taxon>Bacteria</taxon>
        <taxon>Pseudomonadati</taxon>
        <taxon>Pseudomonadota</taxon>
        <taxon>Alphaproteobacteria</taxon>
        <taxon>Hyphomicrobiales</taxon>
        <taxon>Parvibaculaceae</taxon>
        <taxon>Candidatus Phaeomarinibacter</taxon>
    </lineage>
</organism>
<evidence type="ECO:0008006" key="4">
    <source>
        <dbReference type="Google" id="ProtNLM"/>
    </source>
</evidence>
<evidence type="ECO:0000256" key="1">
    <source>
        <dbReference type="SAM" id="SignalP"/>
    </source>
</evidence>
<proteinExistence type="predicted"/>
<accession>X5M7N0</accession>
<evidence type="ECO:0000313" key="2">
    <source>
        <dbReference type="EMBL" id="CDO59183.1"/>
    </source>
</evidence>
<dbReference type="AlphaFoldDB" id="X5M7N0"/>
<reference evidence="2 3" key="1">
    <citation type="journal article" date="2014" name="Front. Genet.">
        <title>Genome and metabolic network of "Candidatus Phaeomarinobacter ectocarpi" Ec32, a new candidate genus of Alphaproteobacteria frequently associated with brown algae.</title>
        <authorList>
            <person name="Dittami S.M."/>
            <person name="Barbeyron T."/>
            <person name="Boyen C."/>
            <person name="Cambefort J."/>
            <person name="Collet G."/>
            <person name="Delage L."/>
            <person name="Gobet A."/>
            <person name="Groisillier A."/>
            <person name="Leblanc C."/>
            <person name="Michel G."/>
            <person name="Scornet D."/>
            <person name="Siegel A."/>
            <person name="Tapia J.E."/>
            <person name="Tonon T."/>
        </authorList>
    </citation>
    <scope>NUCLEOTIDE SEQUENCE [LARGE SCALE GENOMIC DNA]</scope>
    <source>
        <strain evidence="2 3">Ec32</strain>
    </source>
</reference>
<dbReference type="EMBL" id="HG966617">
    <property type="protein sequence ID" value="CDO59183.1"/>
    <property type="molecule type" value="Genomic_DNA"/>
</dbReference>
<gene>
    <name evidence="2" type="ORF">BN1012_Phect969</name>
</gene>
<dbReference type="STRING" id="1458461.BN1012_Phect969"/>
<evidence type="ECO:0000313" key="3">
    <source>
        <dbReference type="Proteomes" id="UP000032160"/>
    </source>
</evidence>